<dbReference type="RefSeq" id="WP_075494569.1">
    <property type="nucleotide sequence ID" value="NZ_CP053844.1"/>
</dbReference>
<protein>
    <recommendedName>
        <fullName evidence="1">HP0268 domain-containing protein</fullName>
    </recommendedName>
</protein>
<name>A0A128EDU2_9BACT</name>
<dbReference type="EMBL" id="FIZP01000004">
    <property type="protein sequence ID" value="CZE47912.1"/>
    <property type="molecule type" value="Genomic_DNA"/>
</dbReference>
<accession>A0A128EDU2</accession>
<proteinExistence type="predicted"/>
<gene>
    <name evidence="2" type="ORF">ERS672216_01132</name>
</gene>
<dbReference type="InterPro" id="IPR040748">
    <property type="entry name" value="HP0268"/>
</dbReference>
<dbReference type="OrthoDB" id="5345432at2"/>
<dbReference type="Proteomes" id="UP000069632">
    <property type="component" value="Unassembled WGS sequence"/>
</dbReference>
<keyword evidence="3" id="KW-1185">Reference proteome</keyword>
<evidence type="ECO:0000313" key="2">
    <source>
        <dbReference type="EMBL" id="CZE47912.1"/>
    </source>
</evidence>
<reference evidence="2 3" key="1">
    <citation type="submission" date="2016-02" db="EMBL/GenBank/DDBJ databases">
        <authorList>
            <consortium name="Pathogen Informatics"/>
        </authorList>
    </citation>
    <scope>NUCLEOTIDE SEQUENCE [LARGE SCALE GENOMIC DNA]</scope>
    <source>
        <strain evidence="2 3">RC20</strain>
    </source>
</reference>
<organism evidence="2 3">
    <name type="scientific">Campylobacter geochelonis</name>
    <dbReference type="NCBI Taxonomy" id="1780362"/>
    <lineage>
        <taxon>Bacteria</taxon>
        <taxon>Pseudomonadati</taxon>
        <taxon>Campylobacterota</taxon>
        <taxon>Epsilonproteobacteria</taxon>
        <taxon>Campylobacterales</taxon>
        <taxon>Campylobacteraceae</taxon>
        <taxon>Campylobacter</taxon>
    </lineage>
</organism>
<evidence type="ECO:0000259" key="1">
    <source>
        <dbReference type="Pfam" id="PF18618"/>
    </source>
</evidence>
<evidence type="ECO:0000313" key="3">
    <source>
        <dbReference type="Proteomes" id="UP000069632"/>
    </source>
</evidence>
<sequence length="80" mass="9568">MELKLARTELDKAPKNIAIEKIEEDLEKSGQKIYYFDRENSHKDLIALIEFFEKKGLSVYHRTVKYGLDDNEYMYEVHIL</sequence>
<dbReference type="Pfam" id="PF18618">
    <property type="entry name" value="HP0268"/>
    <property type="match status" value="1"/>
</dbReference>
<dbReference type="AlphaFoldDB" id="A0A128EDU2"/>
<feature type="domain" description="HP0268" evidence="1">
    <location>
        <begin position="1"/>
        <end position="80"/>
    </location>
</feature>